<organism evidence="5 6">
    <name type="scientific">Phytophthora lilii</name>
    <dbReference type="NCBI Taxonomy" id="2077276"/>
    <lineage>
        <taxon>Eukaryota</taxon>
        <taxon>Sar</taxon>
        <taxon>Stramenopiles</taxon>
        <taxon>Oomycota</taxon>
        <taxon>Peronosporomycetes</taxon>
        <taxon>Peronosporales</taxon>
        <taxon>Peronosporaceae</taxon>
        <taxon>Phytophthora</taxon>
    </lineage>
</organism>
<dbReference type="GO" id="GO:0005576">
    <property type="term" value="C:extracellular region"/>
    <property type="evidence" value="ECO:0007669"/>
    <property type="project" value="InterPro"/>
</dbReference>
<keyword evidence="1" id="KW-0677">Repeat</keyword>
<feature type="chain" id="PRO_5040752915" evidence="3">
    <location>
        <begin position="22"/>
        <end position="336"/>
    </location>
</feature>
<dbReference type="AlphaFoldDB" id="A0A9W6WXX1"/>
<dbReference type="GO" id="GO:0006508">
    <property type="term" value="P:proteolysis"/>
    <property type="evidence" value="ECO:0007669"/>
    <property type="project" value="InterPro"/>
</dbReference>
<name>A0A9W6WXX1_9STRA</name>
<accession>A0A9W6WXX1</accession>
<dbReference type="PANTHER" id="PTHR33946:SF4">
    <property type="entry name" value="COAGULATION FACTOR XI"/>
    <property type="match status" value="1"/>
</dbReference>
<dbReference type="Gene3D" id="3.50.4.10">
    <property type="entry name" value="Hepatocyte Growth Factor"/>
    <property type="match status" value="4"/>
</dbReference>
<evidence type="ECO:0000313" key="6">
    <source>
        <dbReference type="Proteomes" id="UP001165083"/>
    </source>
</evidence>
<evidence type="ECO:0000259" key="4">
    <source>
        <dbReference type="PROSITE" id="PS50948"/>
    </source>
</evidence>
<proteinExistence type="predicted"/>
<keyword evidence="6" id="KW-1185">Reference proteome</keyword>
<dbReference type="Proteomes" id="UP001165083">
    <property type="component" value="Unassembled WGS sequence"/>
</dbReference>
<keyword evidence="2" id="KW-1015">Disulfide bond</keyword>
<keyword evidence="3" id="KW-0732">Signal</keyword>
<gene>
    <name evidence="5" type="ORF">Plil01_000825500</name>
</gene>
<dbReference type="PROSITE" id="PS50948">
    <property type="entry name" value="PAN"/>
    <property type="match status" value="1"/>
</dbReference>
<protein>
    <submittedName>
        <fullName evidence="5">Unnamed protein product</fullName>
    </submittedName>
</protein>
<comment type="caution">
    <text evidence="5">The sequence shown here is derived from an EMBL/GenBank/DDBJ whole genome shotgun (WGS) entry which is preliminary data.</text>
</comment>
<reference evidence="5" key="1">
    <citation type="submission" date="2023-04" db="EMBL/GenBank/DDBJ databases">
        <title>Phytophthora lilii NBRC 32176.</title>
        <authorList>
            <person name="Ichikawa N."/>
            <person name="Sato H."/>
            <person name="Tonouchi N."/>
        </authorList>
    </citation>
    <scope>NUCLEOTIDE SEQUENCE</scope>
    <source>
        <strain evidence="5">NBRC 32176</strain>
    </source>
</reference>
<evidence type="ECO:0000256" key="2">
    <source>
        <dbReference type="ARBA" id="ARBA00023157"/>
    </source>
</evidence>
<feature type="domain" description="Apple" evidence="4">
    <location>
        <begin position="119"/>
        <end position="193"/>
    </location>
</feature>
<sequence length="336" mass="35419">MKESWPTLAVFVAIVGQAASAANTTSVRDLQSVDFEPGVVFSQPQCVVENGFDYSGNDIGSAQAPTPWDCCVPCSNIAGCNAYTWTPFNDGTCWFKSGRGTVSVNPDARSAIMSSEGACWQEQNIDYDGNDIGSVSASRANDCCTECTNTPRCRAYTFTNYNGGTCWLKSAKGRMVVRSGSTSATPYLETATCGLENGVDYIGNDIESARASVASACCSICRNTNGCRAFTWTNANGGTCWLKNRKDNFIRNDEAISGQAIANPPAPSCAMEENVDYGGAGVGTAISGDAYGCCSICMKTSGCRAFSWNSYNGGTCWLKSTKGQGSPSPGVFSSVV</sequence>
<feature type="signal peptide" evidence="3">
    <location>
        <begin position="1"/>
        <end position="21"/>
    </location>
</feature>
<evidence type="ECO:0000313" key="5">
    <source>
        <dbReference type="EMBL" id="GMF21031.1"/>
    </source>
</evidence>
<dbReference type="CDD" id="cd01100">
    <property type="entry name" value="APPLE_Factor_XI_like"/>
    <property type="match status" value="3"/>
</dbReference>
<dbReference type="SMART" id="SM00223">
    <property type="entry name" value="APPLE"/>
    <property type="match status" value="4"/>
</dbReference>
<dbReference type="PANTHER" id="PTHR33946">
    <property type="match status" value="1"/>
</dbReference>
<dbReference type="OrthoDB" id="156202at2759"/>
<evidence type="ECO:0000256" key="3">
    <source>
        <dbReference type="SAM" id="SignalP"/>
    </source>
</evidence>
<dbReference type="InterPro" id="IPR000177">
    <property type="entry name" value="Apple"/>
</dbReference>
<dbReference type="Pfam" id="PF14295">
    <property type="entry name" value="PAN_4"/>
    <property type="match status" value="4"/>
</dbReference>
<dbReference type="EMBL" id="BSXW01000393">
    <property type="protein sequence ID" value="GMF21031.1"/>
    <property type="molecule type" value="Genomic_DNA"/>
</dbReference>
<dbReference type="InterPro" id="IPR003609">
    <property type="entry name" value="Pan_app"/>
</dbReference>
<evidence type="ECO:0000256" key="1">
    <source>
        <dbReference type="ARBA" id="ARBA00022737"/>
    </source>
</evidence>